<sequence length="168" mass="19752">MITKAKHSEIDKIITITRACAAKMISEGIFQWNEHYPNKEAFINDCNRGELYVLLVAEKIIGSITVSTFKDKEYQTVTWLTPDHNNYYIHRLAIQPKYQGQGYAKKLMDFAEEIAKQNNAASVRLDTFSKNKRNQKFYEARGYTKLENIYFPKQSKHPFYCYELAFNR</sequence>
<evidence type="ECO:0000313" key="2">
    <source>
        <dbReference type="EMBL" id="MDT0555653.1"/>
    </source>
</evidence>
<feature type="domain" description="N-acetyltransferase" evidence="1">
    <location>
        <begin position="1"/>
        <end position="167"/>
    </location>
</feature>
<dbReference type="CDD" id="cd04301">
    <property type="entry name" value="NAT_SF"/>
    <property type="match status" value="1"/>
</dbReference>
<evidence type="ECO:0000259" key="1">
    <source>
        <dbReference type="PROSITE" id="PS51186"/>
    </source>
</evidence>
<dbReference type="Gene3D" id="3.40.630.30">
    <property type="match status" value="1"/>
</dbReference>
<dbReference type="InterPro" id="IPR000182">
    <property type="entry name" value="GNAT_dom"/>
</dbReference>
<dbReference type="RefSeq" id="WP_311332603.1">
    <property type="nucleotide sequence ID" value="NZ_JAVRHZ010000002.1"/>
</dbReference>
<dbReference type="Proteomes" id="UP001254488">
    <property type="component" value="Unassembled WGS sequence"/>
</dbReference>
<reference evidence="2 3" key="1">
    <citation type="submission" date="2023-09" db="EMBL/GenBank/DDBJ databases">
        <authorList>
            <person name="Rey-Velasco X."/>
        </authorList>
    </citation>
    <scope>NUCLEOTIDE SEQUENCE [LARGE SCALE GENOMIC DNA]</scope>
    <source>
        <strain evidence="2 3">W242</strain>
    </source>
</reference>
<dbReference type="InterPro" id="IPR016181">
    <property type="entry name" value="Acyl_CoA_acyltransferase"/>
</dbReference>
<name>A0ABU2YBT8_9FLAO</name>
<dbReference type="PROSITE" id="PS51186">
    <property type="entry name" value="GNAT"/>
    <property type="match status" value="1"/>
</dbReference>
<comment type="caution">
    <text evidence="2">The sequence shown here is derived from an EMBL/GenBank/DDBJ whole genome shotgun (WGS) entry which is preliminary data.</text>
</comment>
<proteinExistence type="predicted"/>
<protein>
    <submittedName>
        <fullName evidence="2">GNAT family N-acetyltransferase</fullName>
    </submittedName>
</protein>
<keyword evidence="3" id="KW-1185">Reference proteome</keyword>
<dbReference type="Pfam" id="PF00583">
    <property type="entry name" value="Acetyltransf_1"/>
    <property type="match status" value="1"/>
</dbReference>
<accession>A0ABU2YBT8</accession>
<dbReference type="SUPFAM" id="SSF55729">
    <property type="entry name" value="Acyl-CoA N-acyltransferases (Nat)"/>
    <property type="match status" value="1"/>
</dbReference>
<evidence type="ECO:0000313" key="3">
    <source>
        <dbReference type="Proteomes" id="UP001254488"/>
    </source>
</evidence>
<gene>
    <name evidence="2" type="ORF">RM538_06535</name>
</gene>
<dbReference type="EMBL" id="JAVRHZ010000002">
    <property type="protein sequence ID" value="MDT0555653.1"/>
    <property type="molecule type" value="Genomic_DNA"/>
</dbReference>
<organism evidence="2 3">
    <name type="scientific">Patiriisocius hiemis</name>
    <dbReference type="NCBI Taxonomy" id="3075604"/>
    <lineage>
        <taxon>Bacteria</taxon>
        <taxon>Pseudomonadati</taxon>
        <taxon>Bacteroidota</taxon>
        <taxon>Flavobacteriia</taxon>
        <taxon>Flavobacteriales</taxon>
        <taxon>Flavobacteriaceae</taxon>
        <taxon>Patiriisocius</taxon>
    </lineage>
</organism>
<dbReference type="PANTHER" id="PTHR43072">
    <property type="entry name" value="N-ACETYLTRANSFERASE"/>
    <property type="match status" value="1"/>
</dbReference>